<sequence>MTIKLIAMVLFSVFVLSGCSTGINHVGEPQQFNPDGVMVDEYSINDYGYGVHIVAEFSEYQGIRSSESGFRGCTNILNNVAMKHATSKGERVTRISWREMKDYGYIDHGRDIITAVMNVNCEYYFDYTK</sequence>
<dbReference type="Proteomes" id="UP000235406">
    <property type="component" value="Unassembled WGS sequence"/>
</dbReference>
<proteinExistence type="predicted"/>
<name>A0A2N7JYN8_9VIBR</name>
<comment type="caution">
    <text evidence="2">The sequence shown here is derived from an EMBL/GenBank/DDBJ whole genome shotgun (WGS) entry which is preliminary data.</text>
</comment>
<feature type="chain" id="PRO_5014679243" description="Lipoprotein" evidence="1">
    <location>
        <begin position="23"/>
        <end position="129"/>
    </location>
</feature>
<feature type="signal peptide" evidence="1">
    <location>
        <begin position="1"/>
        <end position="22"/>
    </location>
</feature>
<evidence type="ECO:0000313" key="2">
    <source>
        <dbReference type="EMBL" id="PMM65570.1"/>
    </source>
</evidence>
<organism evidence="2 3">
    <name type="scientific">Vibrio lentus</name>
    <dbReference type="NCBI Taxonomy" id="136468"/>
    <lineage>
        <taxon>Bacteria</taxon>
        <taxon>Pseudomonadati</taxon>
        <taxon>Pseudomonadota</taxon>
        <taxon>Gammaproteobacteria</taxon>
        <taxon>Vibrionales</taxon>
        <taxon>Vibrionaceae</taxon>
        <taxon>Vibrio</taxon>
    </lineage>
</organism>
<evidence type="ECO:0000256" key="1">
    <source>
        <dbReference type="SAM" id="SignalP"/>
    </source>
</evidence>
<evidence type="ECO:0008006" key="4">
    <source>
        <dbReference type="Google" id="ProtNLM"/>
    </source>
</evidence>
<dbReference type="OrthoDB" id="5887290at2"/>
<dbReference type="AlphaFoldDB" id="A0A2N7JYN8"/>
<dbReference type="EMBL" id="MCZK01000154">
    <property type="protein sequence ID" value="PMM65570.1"/>
    <property type="molecule type" value="Genomic_DNA"/>
</dbReference>
<gene>
    <name evidence="2" type="ORF">BCT49_13710</name>
</gene>
<reference evidence="3" key="1">
    <citation type="submission" date="2016-07" db="EMBL/GenBank/DDBJ databases">
        <title>Nontailed viruses are major unrecognized killers of bacteria in the ocean.</title>
        <authorList>
            <person name="Kauffman K."/>
            <person name="Hussain F."/>
            <person name="Yang J."/>
            <person name="Arevalo P."/>
            <person name="Brown J."/>
            <person name="Cutler M."/>
            <person name="Kelly L."/>
            <person name="Polz M.F."/>
        </authorList>
    </citation>
    <scope>NUCLEOTIDE SEQUENCE [LARGE SCALE GENOMIC DNA]</scope>
    <source>
        <strain evidence="3">10N.261.46.F8</strain>
    </source>
</reference>
<dbReference type="PROSITE" id="PS51257">
    <property type="entry name" value="PROKAR_LIPOPROTEIN"/>
    <property type="match status" value="1"/>
</dbReference>
<evidence type="ECO:0000313" key="3">
    <source>
        <dbReference type="Proteomes" id="UP000235406"/>
    </source>
</evidence>
<protein>
    <recommendedName>
        <fullName evidence="4">Lipoprotein</fullName>
    </recommendedName>
</protein>
<keyword evidence="1" id="KW-0732">Signal</keyword>
<dbReference type="RefSeq" id="WP_102437382.1">
    <property type="nucleotide sequence ID" value="NZ_CAWNVI010000154.1"/>
</dbReference>
<accession>A0A2N7JYN8</accession>